<feature type="domain" description="Ig-like" evidence="7">
    <location>
        <begin position="2545"/>
        <end position="2634"/>
    </location>
</feature>
<dbReference type="InterPro" id="IPR003598">
    <property type="entry name" value="Ig_sub2"/>
</dbReference>
<dbReference type="PROSITE" id="PS50835">
    <property type="entry name" value="IG_LIKE"/>
    <property type="match status" value="12"/>
</dbReference>
<dbReference type="Pfam" id="PF00041">
    <property type="entry name" value="fn3"/>
    <property type="match status" value="10"/>
</dbReference>
<feature type="compositionally biased region" description="Gly residues" evidence="6">
    <location>
        <begin position="2977"/>
        <end position="3004"/>
    </location>
</feature>
<dbReference type="FunFam" id="2.60.40.10:FF:000062">
    <property type="entry name" value="Myosin-binding protein C, slow type"/>
    <property type="match status" value="1"/>
</dbReference>
<feature type="domain" description="Ig-like" evidence="7">
    <location>
        <begin position="2824"/>
        <end position="2911"/>
    </location>
</feature>
<dbReference type="OrthoDB" id="504170at2759"/>
<feature type="domain" description="Fibronectin type-III" evidence="8">
    <location>
        <begin position="473"/>
        <end position="568"/>
    </location>
</feature>
<accession>A0A8S4BNE6</accession>
<dbReference type="Pfam" id="PF18362">
    <property type="entry name" value="THB"/>
    <property type="match status" value="2"/>
</dbReference>
<feature type="compositionally biased region" description="Basic and acidic residues" evidence="6">
    <location>
        <begin position="3835"/>
        <end position="3858"/>
    </location>
</feature>
<comment type="similarity">
    <text evidence="1">Belongs to the protein kinase superfamily. CAMK Ser/Thr protein kinase family.</text>
</comment>
<dbReference type="PROSITE" id="PS50853">
    <property type="entry name" value="FN3"/>
    <property type="match status" value="13"/>
</dbReference>
<evidence type="ECO:0000313" key="10">
    <source>
        <dbReference type="Proteomes" id="UP000677803"/>
    </source>
</evidence>
<dbReference type="InterPro" id="IPR013783">
    <property type="entry name" value="Ig-like_fold"/>
</dbReference>
<feature type="domain" description="Ig-like" evidence="7">
    <location>
        <begin position="378"/>
        <end position="468"/>
    </location>
</feature>
<feature type="compositionally biased region" description="Acidic residues" evidence="6">
    <location>
        <begin position="949"/>
        <end position="966"/>
    </location>
</feature>
<dbReference type="FunFam" id="2.60.40.10:FF:001232">
    <property type="entry name" value="Immunoglobulin-like and fibronectin type III domain-containing 1"/>
    <property type="match status" value="3"/>
</dbReference>
<dbReference type="FunFam" id="2.60.40.10:FF:000084">
    <property type="entry name" value="Myosin binding protein C, slow type"/>
    <property type="match status" value="1"/>
</dbReference>
<feature type="domain" description="Fibronectin type-III" evidence="8">
    <location>
        <begin position="1537"/>
        <end position="1630"/>
    </location>
</feature>
<feature type="domain" description="Fibronectin type-III" evidence="8">
    <location>
        <begin position="1403"/>
        <end position="1504"/>
    </location>
</feature>
<evidence type="ECO:0000256" key="6">
    <source>
        <dbReference type="SAM" id="MobiDB-lite"/>
    </source>
</evidence>
<dbReference type="InterPro" id="IPR007110">
    <property type="entry name" value="Ig-like_dom"/>
</dbReference>
<dbReference type="GO" id="GO:0045214">
    <property type="term" value="P:sarcomere organization"/>
    <property type="evidence" value="ECO:0007669"/>
    <property type="project" value="TreeGrafter"/>
</dbReference>
<dbReference type="FunFam" id="2.60.40.10:FF:000080">
    <property type="entry name" value="Myosin light chain kinase, smooth muscle"/>
    <property type="match status" value="2"/>
</dbReference>
<feature type="compositionally biased region" description="Basic residues" evidence="6">
    <location>
        <begin position="919"/>
        <end position="928"/>
    </location>
</feature>
<feature type="domain" description="Fibronectin type-III" evidence="8">
    <location>
        <begin position="1204"/>
        <end position="1300"/>
    </location>
</feature>
<dbReference type="FunFam" id="2.60.40.10:FF:001097">
    <property type="entry name" value="Immunoglobulin-like and fibronectin type III domain-containing protein 1"/>
    <property type="match status" value="3"/>
</dbReference>
<evidence type="ECO:0000259" key="8">
    <source>
        <dbReference type="PROSITE" id="PS50853"/>
    </source>
</evidence>
<feature type="domain" description="Ig-like" evidence="7">
    <location>
        <begin position="748"/>
        <end position="832"/>
    </location>
</feature>
<feature type="domain" description="Ig-like" evidence="7">
    <location>
        <begin position="1644"/>
        <end position="1732"/>
    </location>
</feature>
<feature type="region of interest" description="Disordered" evidence="6">
    <location>
        <begin position="2908"/>
        <end position="3050"/>
    </location>
</feature>
<name>A0A8S4BNE6_9TELE</name>
<evidence type="ECO:0000313" key="9">
    <source>
        <dbReference type="EMBL" id="CAG5978651.1"/>
    </source>
</evidence>
<dbReference type="FunFam" id="2.60.40.10:FF:001438">
    <property type="entry name" value="Immunoglobulin-like and fibronectin type III domain-containing protein 1"/>
    <property type="match status" value="2"/>
</dbReference>
<feature type="domain" description="Ig-like" evidence="7">
    <location>
        <begin position="3646"/>
        <end position="3735"/>
    </location>
</feature>
<gene>
    <name evidence="9" type="ORF">MMEN_LOCUS16031</name>
</gene>
<dbReference type="FunFam" id="2.60.40.10:FF:001066">
    <property type="entry name" value="Obscurin-like protein 1 isoform 3"/>
    <property type="match status" value="1"/>
</dbReference>
<feature type="region of interest" description="Disordered" evidence="6">
    <location>
        <begin position="912"/>
        <end position="1006"/>
    </location>
</feature>
<dbReference type="Proteomes" id="UP000677803">
    <property type="component" value="Unassembled WGS sequence"/>
</dbReference>
<feature type="domain" description="Fibronectin type-III" evidence="8">
    <location>
        <begin position="3534"/>
        <end position="3627"/>
    </location>
</feature>
<protein>
    <submittedName>
        <fullName evidence="9">(Atlantic silverside) hypothetical protein</fullName>
    </submittedName>
</protein>
<dbReference type="InterPro" id="IPR036179">
    <property type="entry name" value="Ig-like_dom_sf"/>
</dbReference>
<dbReference type="InterPro" id="IPR040849">
    <property type="entry name" value="MyBP-C_THB"/>
</dbReference>
<dbReference type="CDD" id="cd00063">
    <property type="entry name" value="FN3"/>
    <property type="match status" value="13"/>
</dbReference>
<evidence type="ECO:0000256" key="4">
    <source>
        <dbReference type="ARBA" id="ARBA00023319"/>
    </source>
</evidence>
<evidence type="ECO:0000256" key="1">
    <source>
        <dbReference type="ARBA" id="ARBA00006692"/>
    </source>
</evidence>
<reference evidence="9" key="1">
    <citation type="submission" date="2021-05" db="EMBL/GenBank/DDBJ databases">
        <authorList>
            <person name="Tigano A."/>
        </authorList>
    </citation>
    <scope>NUCLEOTIDE SEQUENCE</scope>
</reference>
<sequence>MSFIGREPLKVQWYLDGEELSEESNIKIEHSEGSSRLLLLKLQRKDSGEVKIKIKNEFGTIEALSQLVVLDKPTPPMGPLEIVEASSSVIDFKWRPPKDSGGCKIQHYILERQQVGRNTWKKIGPIGTEAKYKDSDVDHGRRYCYRIRVETEMGISELMETEDIQAGTKAYPGAPSAPKVVSAFKNCINLTWSPPANTGGTNILGYNLEKRKKGSNLWGPVNPPDEMIKGKQFGVVDVVEGMEYEFRAAAINNSGAGEFSSPSEFVFARDPKKPPAKVADLKVTDSTYTTLSLSWNKPKITEGVEDEAKGYFVEIRPAENTEWDRCNTNAITMTTYTIKGMKSMAMYWVRVIAVNDGGLGEPQELDNYILAMPPPVRPRLTDAKIKSFMVVRAGNSARFNINFQASPWPEVIWLKDGVPVSKKVTISNAEGMSQLLIPSAERSDTGIYTIVVKNIVGQETFSIEIRVTDEPKPPGPVEIDENVPGTVTISWTPSPDEKRDDRLHYMVTKRDSNKRSWHTVADRIFNNRFTACNIMPGREYQFRVYAKNDMGSSNPSESPKWLITTKKEKFTLNMPESKTCDLQCPPKFLVPLKMHTAPQGYECYMSCAIKGDPTPHVTWLRNNISLNTNTNYFISNTCGVCSLLILRVGSKDTGEYKVVAENSLGRAECTTKLTVRGKLAVFRAIVTGTPKPDVTWVRNNGEIDESYTVVFDTSSGEHQLQADTYKCFARNEYGKAVVTATLNIIEVPNAEFLVKIQDVTAEEREDAVFQCLLSHPMTKISWTGKNAPLEQGDKYDITVSEDMLIHTLVVKDCMPLDKGIYAATTGMTSCNAWLIVQVDKDPSAAGKKKVRKTTRAGGGGDELLKIAQEQQAKLQKERDELIAKAKARAEEEAAAAAAAAAAKAEADKLAKAEAEAKPKTKKKAKVKAQPKADAGGADAEGSNEPSAVDGEEDEEEDDGEEEEEGDTGVKEVSEPTDSGPAKEESADAEEEEPVQGKRKRERAGPLVPETVIDPGVYFTGGLSDVTAIIGTDAELLCKLSSEDCDAIWYKDGKEITATDDICIVKDGFYRKLIIKNSKEDDAGKYKCEADGRKTEAVLKVEDPPRINLEDLDEFKKPVKIKTGKDAAFKIPFVGREPMKIQWYNDGEELMEDTNIKIEKSSTHTRLILTKCQRRTSGEIKIKIKNECGTIEATTELVVLDKPTPPLGPADIIESSASCIDFKWRPPKDNGGSPITNYILERQQIGRNSKKKLGKIGSEPKYRDTDVDHGRKYCYHIRVETDQGVSDVMETEDIQAGTKAYPGPPSTPKIVSAFKDCINLAWTPPANTGGTNIIGYNVEKRKKGSNLWGMVNPPDEPIKGKEYGVKDVVEGFEYEFRVSAINISGAGEASTPSEFVFARDPKKPPGKVNDLKVTDSTYTTLSLGWTKPIEEEGVQDEAKGYFVELRPAEKTEWDRCNSTPIIINSFTIVGLKSMAMYWVRVLAINEGGAGEPQDLDNYIIAMPPPERQDTGVYTIIVKNIVGQETSSVEIRVTDDPKPPGPVELEENVPGTVTVSWTPSPDEKKDDRLHYMVTKRDSVKRTWHTVADHLFNNKYTAANIMPGRQYKFRIYTKNDMGMSGPSESPIWELNKKKGKFHKSCNFETPPSFSVPLKMHKTPESYECYMSCAVTGNPRPHVTWYRNSISLNTNTNYFITNTCGVCSMLILKVGPKDSGDYTVVAESPLGRVECSAKLVVKVGIKKKSKVPGVMITQFMETLPEGKSHPDFTRKPIALTIQEVLTRAPLFSPSLFSKTGKFAFFKAIVTGDPKPTMPNVKPDQADTYKCFATNEYGQAMVTVVLNVIEVGYKKNKPNQQATTDEDFKTVLKRKSKIRPKSEQPQKKEGEIDPKFWELLLSADKKDYEKICVEFGVTDFRWMLKKLQEIKKEREEEQAAFVRSLSDLKHIRVNADDTASFELDMDLIDQSNSIFLYKDGEMVPYTKELGDELKHSLKQIGKKYIFSMRDLMPEDAGLYQVDVNDVTMFSTEFKIPMVDFLVKIQEVKAKEREDAVFECVLSNPFSKVLWFGKNMPLEQGEKYDIEVSEDKLIHRLVVKDCMVVDKGIYSVCAGIKSCNAWLVVEAKKTEPDPVPEVKSTGEPTVAAVEEDTGTGQTPEETKCEEKPLTDSADIPFFDEDDLHKFSKPVIVRVGQNAAFKMPFPPQESLVVSWFKDGTEIKDGGGVKIMKEPNHSRLLLRDCLRTDAGEIKIQLKNPFGAVEATSRLIVLVLSGPPGAPQVASASKSCINLTWTPPEDDRGVPIIGYQLEKRKKDTNQWFALNALNDPIEDLKYAVKDVTEGAEYEFRVSAINESGSGDPSPPSALVCAKNPNMRPCFKNPEDFVVVRAGNSARVKICYEAEPPPQITWLKDDEPISPWINIVNTEGMSQLVIPSSKRSDSAVYTIIAKNSMGEASFDIEVRVTDQELDDRMYYMVSQHDSNTRVWKTVADRLFTNTYTACNILPGIQYHFRIYAKNDMGPSDPSQSPPWGINSNRVPVISNGVISSEVCFERPPSILVPLKVHTPPRGYQVYMTCAVRGCPTPSVSWYLNGTCINSDSNYYITNAFGVCSIYILRVRPIDSGEYKVIAVNSLGEAQCSTKVIVRGKKALFKAMASGEPAPTVTWARSKGDVDDPEKYKTRYDERAQEYILEAHPMKRNIEGYLIEKCLEVGYKKKPKAENGESTQDFRSMLKKTAVVKRKKQLPPKTEGDIDPKLLELLLSAPKKDYERICLEFGVTDFRWLLKKLKQMQKERKDEQAKVVENLENVKQIEVKPSGRAEFSFNMTPLDPNMPAVDFVSKIKDVKVTEKEDAIFQCVLSTPLNRITWSKVDTSLEQGDKYEITASEDKLTHTLRVKDCQIADNGAYYAIAGITSSSASLKVEADPNSRKDKTNKHDGQSKGLSDKQGMLKTEGDEGDSTKNASALRGDGTDGGDGSDGKGGRDGFGDGSGAGSGEGTNDGNDGGQGNRGGMEGMEGMDGMEGKNNNANLGDGDDENAGDKRKKKSRVGPLVPDTDTDKGVRFVSGLSDTVANVGERVELSCKLSSETSEGRWYKNGKLLTGGEGVEIIKDGACHSLKIDCCKKDDAAVYRFEAEGRKSEATLNIQDPPKLDLDALGKFTQPVIVKAGENAEWKMPFSGGAPMTIRWYKDDDELVPGINVKTETSDTESQLRLTKCQRKDCGDVKIKIKNEFGTIEALSKLIVLDKPTPPQYPVDILESGVTSVEFKWKAPKDNGGCPITNYIIERQQLGRNKWSKLGEIPGNPTYRDSDVDPGRRYSYRIRAKNAEGISDYLQTEDIAAGVLQPPGKVTDLKLTSSSYTSFSLAWIKPKEVKGEQDEAQGYFVEIRPIECLEWTRCNAIPVTLTSYTVLGLKAMATYWVRVIATNYGGDGEPQGFDNYIIAMPPPVRPKFKGRNMKTFMVVRSGNTVRLNINFEASPLPEISWVKDGSLVAKHVTITNSDKGSQLLIPTSERSDSGIYTITVKNLVGHESFSVEIRVTDDPTPPGPVELDQNTPGTVTLHWAPSPDEKRDDRLHYTVSKRDSFKRAWRTVADNLFNNRFTVVNIMPGREYFFRVFAKNDMGLSAPSESPAFAIKKERGKLKIDVPQVKSLDFASPPSFIVPLKRRTAPRGYECYMSCAVKGDPAPRVTWYRNNISLNTNTNYLITSVCGVCSLLILRVGPKDDGEYKVVIQNKMGTAESAMTLSMYEKALATNQRLKSRLETSKQELAMIQDQLQKSQKGQSSDLGSNDLEAEKKVKAELKMENQRLKDENGALIRDADSELPSSGDVTEGDANVSKFLRLSRQNKEEGDEITKAASEDEQCGDHSDGNQSPRRNCRFSEQKISGARVEISAGEGAMVTVVAPVGSAAATACGFLNKLNFIGSPWGNTIQCAQVRLTAAQANEEC</sequence>
<feature type="domain" description="Ig-like" evidence="7">
    <location>
        <begin position="677"/>
        <end position="743"/>
    </location>
</feature>
<feature type="domain" description="Ig-like" evidence="7">
    <location>
        <begin position="3439"/>
        <end position="3529"/>
    </location>
</feature>
<feature type="domain" description="Fibronectin type-III" evidence="8">
    <location>
        <begin position="3338"/>
        <end position="3436"/>
    </location>
</feature>
<dbReference type="SUPFAM" id="SSF49265">
    <property type="entry name" value="Fibronectin type III"/>
    <property type="match status" value="8"/>
</dbReference>
<evidence type="ECO:0000256" key="2">
    <source>
        <dbReference type="ARBA" id="ARBA00022737"/>
    </source>
</evidence>
<dbReference type="SMART" id="SM00409">
    <property type="entry name" value="IG"/>
    <property type="match status" value="17"/>
</dbReference>
<evidence type="ECO:0000256" key="5">
    <source>
        <dbReference type="ARBA" id="ARBA00038352"/>
    </source>
</evidence>
<feature type="domain" description="Fibronectin type-III" evidence="8">
    <location>
        <begin position="174"/>
        <end position="271"/>
    </location>
</feature>
<feature type="domain" description="Ig-like" evidence="7">
    <location>
        <begin position="1008"/>
        <end position="1099"/>
    </location>
</feature>
<dbReference type="PANTHER" id="PTHR13817">
    <property type="entry name" value="TITIN"/>
    <property type="match status" value="1"/>
</dbReference>
<feature type="domain" description="Fibronectin type-III" evidence="8">
    <location>
        <begin position="2433"/>
        <end position="2526"/>
    </location>
</feature>
<keyword evidence="2" id="KW-0677">Repeat</keyword>
<dbReference type="InterPro" id="IPR003961">
    <property type="entry name" value="FN3_dom"/>
</dbReference>
<feature type="domain" description="Ig-like" evidence="7">
    <location>
        <begin position="2363"/>
        <end position="2455"/>
    </location>
</feature>
<dbReference type="GO" id="GO:0031430">
    <property type="term" value="C:M band"/>
    <property type="evidence" value="ECO:0007669"/>
    <property type="project" value="TreeGrafter"/>
</dbReference>
<dbReference type="SMART" id="SM00408">
    <property type="entry name" value="IGc2"/>
    <property type="match status" value="10"/>
</dbReference>
<feature type="domain" description="Fibronectin type-III" evidence="8">
    <location>
        <begin position="277"/>
        <end position="375"/>
    </location>
</feature>
<comment type="similarity">
    <text evidence="5">Belongs to the immunoglobulin superfamily. MyBP family.</text>
</comment>
<evidence type="ECO:0000259" key="7">
    <source>
        <dbReference type="PROSITE" id="PS50835"/>
    </source>
</evidence>
<feature type="domain" description="Ig-like" evidence="7">
    <location>
        <begin position="586"/>
        <end position="674"/>
    </location>
</feature>
<feature type="domain" description="Fibronectin type-III" evidence="8">
    <location>
        <begin position="1303"/>
        <end position="1400"/>
    </location>
</feature>
<dbReference type="InterPro" id="IPR003599">
    <property type="entry name" value="Ig_sub"/>
</dbReference>
<keyword evidence="10" id="KW-1185">Reference proteome</keyword>
<dbReference type="PANTHER" id="PTHR13817:SF180">
    <property type="entry name" value="IMMUNOGLOBULIN-LIKE AND FIBRONECTIN TYPE III DOMAIN-CONTAINING 1, TANDEM DUPLICATE 3-RELATED"/>
    <property type="match status" value="1"/>
</dbReference>
<dbReference type="Pfam" id="PF07679">
    <property type="entry name" value="I-set"/>
    <property type="match status" value="17"/>
</dbReference>
<dbReference type="SMART" id="SM00060">
    <property type="entry name" value="FN3"/>
    <property type="match status" value="13"/>
</dbReference>
<dbReference type="InterPro" id="IPR036116">
    <property type="entry name" value="FN3_sf"/>
</dbReference>
<dbReference type="InterPro" id="IPR013098">
    <property type="entry name" value="Ig_I-set"/>
</dbReference>
<feature type="region of interest" description="Disordered" evidence="6">
    <location>
        <begin position="3802"/>
        <end position="3867"/>
    </location>
</feature>
<dbReference type="SUPFAM" id="SSF48726">
    <property type="entry name" value="Immunoglobulin"/>
    <property type="match status" value="18"/>
</dbReference>
<dbReference type="EMBL" id="CAJRST010033334">
    <property type="protein sequence ID" value="CAG5978651.1"/>
    <property type="molecule type" value="Genomic_DNA"/>
</dbReference>
<feature type="domain" description="Ig-like" evidence="7">
    <location>
        <begin position="3043"/>
        <end position="3134"/>
    </location>
</feature>
<evidence type="ECO:0000256" key="3">
    <source>
        <dbReference type="ARBA" id="ARBA00023157"/>
    </source>
</evidence>
<dbReference type="FunFam" id="2.60.40.10:FF:001401">
    <property type="entry name" value="immunoglobulin-like and fibronectin type III domain-containing protein 1"/>
    <property type="match status" value="2"/>
</dbReference>
<feature type="domain" description="Fibronectin type-III" evidence="8">
    <location>
        <begin position="75"/>
        <end position="171"/>
    </location>
</feature>
<organism evidence="9 10">
    <name type="scientific">Menidia menidia</name>
    <name type="common">Atlantic silverside</name>
    <dbReference type="NCBI Taxonomy" id="238744"/>
    <lineage>
        <taxon>Eukaryota</taxon>
        <taxon>Metazoa</taxon>
        <taxon>Chordata</taxon>
        <taxon>Craniata</taxon>
        <taxon>Vertebrata</taxon>
        <taxon>Euteleostomi</taxon>
        <taxon>Actinopterygii</taxon>
        <taxon>Neopterygii</taxon>
        <taxon>Teleostei</taxon>
        <taxon>Neoteleostei</taxon>
        <taxon>Acanthomorphata</taxon>
        <taxon>Ovalentaria</taxon>
        <taxon>Atherinomorphae</taxon>
        <taxon>Atheriniformes</taxon>
        <taxon>Atherinopsidae</taxon>
        <taxon>Menidiinae</taxon>
        <taxon>Menidia</taxon>
    </lineage>
</organism>
<dbReference type="FunFam" id="2.60.40.10:FF:000031">
    <property type="entry name" value="Myosin-binding protein C, slow type"/>
    <property type="match status" value="4"/>
</dbReference>
<dbReference type="FunFam" id="2.60.40.10:FF:002294">
    <property type="entry name" value="Immunoglobulin-like and fibronectin type III domain-containing 1, tandem duplicate 3"/>
    <property type="match status" value="2"/>
</dbReference>
<dbReference type="FunFam" id="2.60.40.10:FF:000032">
    <property type="entry name" value="palladin isoform X1"/>
    <property type="match status" value="2"/>
</dbReference>
<feature type="domain" description="Fibronectin type-III" evidence="8">
    <location>
        <begin position="2266"/>
        <end position="2363"/>
    </location>
</feature>
<feature type="domain" description="Fibronectin type-III" evidence="8">
    <location>
        <begin position="3239"/>
        <end position="3336"/>
    </location>
</feature>
<feature type="compositionally biased region" description="Basic and acidic residues" evidence="6">
    <location>
        <begin position="2912"/>
        <end position="2929"/>
    </location>
</feature>
<dbReference type="InterPro" id="IPR050964">
    <property type="entry name" value="Striated_Muscle_Regulatory"/>
</dbReference>
<dbReference type="FunFam" id="2.60.40.10:FF:001267">
    <property type="entry name" value="Immunoglobulin-like and fibronectin type III domain containing 1"/>
    <property type="match status" value="2"/>
</dbReference>
<feature type="compositionally biased region" description="Basic and acidic residues" evidence="6">
    <location>
        <begin position="2967"/>
        <end position="2976"/>
    </location>
</feature>
<keyword evidence="3" id="KW-1015">Disulfide bond</keyword>
<proteinExistence type="inferred from homology"/>
<dbReference type="Gene3D" id="2.60.40.10">
    <property type="entry name" value="Immunoglobulins"/>
    <property type="match status" value="30"/>
</dbReference>
<keyword evidence="4" id="KW-0393">Immunoglobulin domain</keyword>
<comment type="caution">
    <text evidence="9">The sequence shown here is derived from an EMBL/GenBank/DDBJ whole genome shotgun (WGS) entry which is preliminary data.</text>
</comment>
<dbReference type="Gene3D" id="6.10.250.1820">
    <property type="match status" value="1"/>
</dbReference>